<dbReference type="InterPro" id="IPR029044">
    <property type="entry name" value="Nucleotide-diphossugar_trans"/>
</dbReference>
<protein>
    <submittedName>
        <fullName evidence="5">Glycosyl transferase family 2</fullName>
    </submittedName>
</protein>
<dbReference type="EMBL" id="JGZB01000011">
    <property type="protein sequence ID" value="KFI67188.1"/>
    <property type="molecule type" value="Genomic_DNA"/>
</dbReference>
<dbReference type="PANTHER" id="PTHR48090:SF7">
    <property type="entry name" value="RFBJ PROTEIN"/>
    <property type="match status" value="1"/>
</dbReference>
<feature type="region of interest" description="Disordered" evidence="2">
    <location>
        <begin position="316"/>
        <end position="336"/>
    </location>
</feature>
<organism evidence="5 6">
    <name type="scientific">Bifidobacterium magnum</name>
    <dbReference type="NCBI Taxonomy" id="1692"/>
    <lineage>
        <taxon>Bacteria</taxon>
        <taxon>Bacillati</taxon>
        <taxon>Actinomycetota</taxon>
        <taxon>Actinomycetes</taxon>
        <taxon>Bifidobacteriales</taxon>
        <taxon>Bifidobacteriaceae</taxon>
        <taxon>Bifidobacterium</taxon>
    </lineage>
</organism>
<comment type="caution">
    <text evidence="5">The sequence shown here is derived from an EMBL/GenBank/DDBJ whole genome shotgun (WGS) entry which is preliminary data.</text>
</comment>
<dbReference type="SUPFAM" id="SSF53448">
    <property type="entry name" value="Nucleotide-diphospho-sugar transferases"/>
    <property type="match status" value="1"/>
</dbReference>
<dbReference type="Gene3D" id="3.90.550.10">
    <property type="entry name" value="Spore Coat Polysaccharide Biosynthesis Protein SpsA, Chain A"/>
    <property type="match status" value="1"/>
</dbReference>
<keyword evidence="5" id="KW-0808">Transferase</keyword>
<evidence type="ECO:0000256" key="3">
    <source>
        <dbReference type="SAM" id="Phobius"/>
    </source>
</evidence>
<keyword evidence="3" id="KW-0472">Membrane</keyword>
<evidence type="ECO:0000256" key="1">
    <source>
        <dbReference type="ARBA" id="ARBA00006739"/>
    </source>
</evidence>
<dbReference type="STRING" id="1692.BMAGN_1404"/>
<dbReference type="Proteomes" id="UP000029052">
    <property type="component" value="Unassembled WGS sequence"/>
</dbReference>
<feature type="transmembrane region" description="Helical" evidence="3">
    <location>
        <begin position="232"/>
        <end position="256"/>
    </location>
</feature>
<dbReference type="InterPro" id="IPR050256">
    <property type="entry name" value="Glycosyltransferase_2"/>
</dbReference>
<proteinExistence type="inferred from homology"/>
<evidence type="ECO:0000313" key="5">
    <source>
        <dbReference type="EMBL" id="KFI67188.1"/>
    </source>
</evidence>
<feature type="transmembrane region" description="Helical" evidence="3">
    <location>
        <begin position="268"/>
        <end position="289"/>
    </location>
</feature>
<dbReference type="AlphaFoldDB" id="A0A087B838"/>
<dbReference type="eggNOG" id="COG0463">
    <property type="taxonomic scope" value="Bacteria"/>
</dbReference>
<dbReference type="InterPro" id="IPR001173">
    <property type="entry name" value="Glyco_trans_2-like"/>
</dbReference>
<keyword evidence="3" id="KW-0812">Transmembrane</keyword>
<evidence type="ECO:0000313" key="6">
    <source>
        <dbReference type="Proteomes" id="UP000029052"/>
    </source>
</evidence>
<dbReference type="PANTHER" id="PTHR48090">
    <property type="entry name" value="UNDECAPRENYL-PHOSPHATE 4-DEOXY-4-FORMAMIDO-L-ARABINOSE TRANSFERASE-RELATED"/>
    <property type="match status" value="1"/>
</dbReference>
<evidence type="ECO:0000259" key="4">
    <source>
        <dbReference type="Pfam" id="PF00535"/>
    </source>
</evidence>
<dbReference type="GO" id="GO:0016740">
    <property type="term" value="F:transferase activity"/>
    <property type="evidence" value="ECO:0007669"/>
    <property type="project" value="UniProtKB-KW"/>
</dbReference>
<keyword evidence="6" id="KW-1185">Reference proteome</keyword>
<dbReference type="CDD" id="cd04179">
    <property type="entry name" value="DPM_DPG-synthase_like"/>
    <property type="match status" value="1"/>
</dbReference>
<gene>
    <name evidence="5" type="ORF">BMAGN_1404</name>
</gene>
<sequence>MAANVTTAVLIPCLNEEQTIAKVVTDFRRELPDADIYVYDNRSTDRTSEEAERAGAIVRFSPERGKGNVLRRMLRDIDADRYVLVDGDDTYPAEDVHQLLATLDNGWDMVVGDRLSSTYFTENKRPFHNVGNRLVRFFINHTFHADIHDVMTGYRTFNRLFAKSYAVLSDGFEIETEMTVHALDHKMRVTEVPVQYRDRPEGSESKLSTFSDGFKVLSLIFRLAYENRPLPFFGIIGLLTGGTGLGLAIWLCIVFWQTGEVTRFPTLIGATMLMLFGIISWFTGLILQVNAHKGRAQFMFNANIFLSTVHSDYGKTGSKEVPSGAEQSADRRNSAQ</sequence>
<keyword evidence="3" id="KW-1133">Transmembrane helix</keyword>
<name>A0A087B838_9BIFI</name>
<dbReference type="Pfam" id="PF00535">
    <property type="entry name" value="Glycos_transf_2"/>
    <property type="match status" value="1"/>
</dbReference>
<comment type="similarity">
    <text evidence="1">Belongs to the glycosyltransferase 2 family.</text>
</comment>
<feature type="domain" description="Glycosyltransferase 2-like" evidence="4">
    <location>
        <begin position="9"/>
        <end position="159"/>
    </location>
</feature>
<evidence type="ECO:0000256" key="2">
    <source>
        <dbReference type="SAM" id="MobiDB-lite"/>
    </source>
</evidence>
<accession>A0A087B838</accession>
<reference evidence="5 6" key="1">
    <citation type="submission" date="2014-03" db="EMBL/GenBank/DDBJ databases">
        <title>Genomics of Bifidobacteria.</title>
        <authorList>
            <person name="Ventura M."/>
            <person name="Milani C."/>
            <person name="Lugli G.A."/>
        </authorList>
    </citation>
    <scope>NUCLEOTIDE SEQUENCE [LARGE SCALE GENOMIC DNA]</scope>
    <source>
        <strain evidence="5 6">LMG 11591</strain>
    </source>
</reference>
<dbReference type="RefSeq" id="WP_081640916.1">
    <property type="nucleotide sequence ID" value="NZ_JGZB01000011.1"/>
</dbReference>